<reference evidence="2" key="1">
    <citation type="submission" date="2019-12" db="EMBL/GenBank/DDBJ databases">
        <title>Genome sequencing and annotation of Brassica cretica.</title>
        <authorList>
            <person name="Studholme D.J."/>
            <person name="Sarris P.F."/>
        </authorList>
    </citation>
    <scope>NUCLEOTIDE SEQUENCE</scope>
    <source>
        <strain evidence="2">PFS-102/07</strain>
        <tissue evidence="2">Leaf</tissue>
    </source>
</reference>
<organism evidence="2">
    <name type="scientific">Brassica cretica</name>
    <name type="common">Mustard</name>
    <dbReference type="NCBI Taxonomy" id="69181"/>
    <lineage>
        <taxon>Eukaryota</taxon>
        <taxon>Viridiplantae</taxon>
        <taxon>Streptophyta</taxon>
        <taxon>Embryophyta</taxon>
        <taxon>Tracheophyta</taxon>
        <taxon>Spermatophyta</taxon>
        <taxon>Magnoliopsida</taxon>
        <taxon>eudicotyledons</taxon>
        <taxon>Gunneridae</taxon>
        <taxon>Pentapetalae</taxon>
        <taxon>rosids</taxon>
        <taxon>malvids</taxon>
        <taxon>Brassicales</taxon>
        <taxon>Brassicaceae</taxon>
        <taxon>Brassiceae</taxon>
        <taxon>Brassica</taxon>
    </lineage>
</organism>
<evidence type="ECO:0000256" key="1">
    <source>
        <dbReference type="SAM" id="Phobius"/>
    </source>
</evidence>
<dbReference type="EMBL" id="QGKY02000246">
    <property type="protein sequence ID" value="KAF2584380.1"/>
    <property type="molecule type" value="Genomic_DNA"/>
</dbReference>
<accession>A0A8S9JPD0</accession>
<gene>
    <name evidence="2" type="ORF">F2Q70_00036297</name>
</gene>
<keyword evidence="1" id="KW-1133">Transmembrane helix</keyword>
<feature type="transmembrane region" description="Helical" evidence="1">
    <location>
        <begin position="75"/>
        <end position="97"/>
    </location>
</feature>
<keyword evidence="1" id="KW-0812">Transmembrane</keyword>
<comment type="caution">
    <text evidence="2">The sequence shown here is derived from an EMBL/GenBank/DDBJ whole genome shotgun (WGS) entry which is preliminary data.</text>
</comment>
<dbReference type="AlphaFoldDB" id="A0A8S9JPD0"/>
<evidence type="ECO:0000313" key="2">
    <source>
        <dbReference type="EMBL" id="KAF2584380.1"/>
    </source>
</evidence>
<proteinExistence type="predicted"/>
<keyword evidence="1" id="KW-0472">Membrane</keyword>
<name>A0A8S9JPD0_BRACR</name>
<protein>
    <submittedName>
        <fullName evidence="2">Uncharacterized protein</fullName>
    </submittedName>
</protein>
<sequence>MKQLRLIWLACSKTRTSVPFMPGGLRSCLRIFSLPGESGVKGVKGKKNDSSITFLSDLPGPGLKPIKQTLGAPRFISILGAVCIASFFSAVAIVYLLSPLRPGSNLPPSIFPVRL</sequence>